<dbReference type="PROSITE" id="PS51515">
    <property type="entry name" value="BIN3_SAM"/>
    <property type="match status" value="1"/>
</dbReference>
<dbReference type="OrthoDB" id="540004at2759"/>
<dbReference type="PANTHER" id="PTHR12315">
    <property type="entry name" value="BICOID-INTERACTING PROTEIN RELATED"/>
    <property type="match status" value="1"/>
</dbReference>
<reference evidence="8 9" key="1">
    <citation type="journal article" date="2019" name="Nat. Ecol. Evol.">
        <title>Megaphylogeny resolves global patterns of mushroom evolution.</title>
        <authorList>
            <person name="Varga T."/>
            <person name="Krizsan K."/>
            <person name="Foldi C."/>
            <person name="Dima B."/>
            <person name="Sanchez-Garcia M."/>
            <person name="Sanchez-Ramirez S."/>
            <person name="Szollosi G.J."/>
            <person name="Szarkandi J.G."/>
            <person name="Papp V."/>
            <person name="Albert L."/>
            <person name="Andreopoulos W."/>
            <person name="Angelini C."/>
            <person name="Antonin V."/>
            <person name="Barry K.W."/>
            <person name="Bougher N.L."/>
            <person name="Buchanan P."/>
            <person name="Buyck B."/>
            <person name="Bense V."/>
            <person name="Catcheside P."/>
            <person name="Chovatia M."/>
            <person name="Cooper J."/>
            <person name="Damon W."/>
            <person name="Desjardin D."/>
            <person name="Finy P."/>
            <person name="Geml J."/>
            <person name="Haridas S."/>
            <person name="Hughes K."/>
            <person name="Justo A."/>
            <person name="Karasinski D."/>
            <person name="Kautmanova I."/>
            <person name="Kiss B."/>
            <person name="Kocsube S."/>
            <person name="Kotiranta H."/>
            <person name="LaButti K.M."/>
            <person name="Lechner B.E."/>
            <person name="Liimatainen K."/>
            <person name="Lipzen A."/>
            <person name="Lukacs Z."/>
            <person name="Mihaltcheva S."/>
            <person name="Morgado L.N."/>
            <person name="Niskanen T."/>
            <person name="Noordeloos M.E."/>
            <person name="Ohm R.A."/>
            <person name="Ortiz-Santana B."/>
            <person name="Ovrebo C."/>
            <person name="Racz N."/>
            <person name="Riley R."/>
            <person name="Savchenko A."/>
            <person name="Shiryaev A."/>
            <person name="Soop K."/>
            <person name="Spirin V."/>
            <person name="Szebenyi C."/>
            <person name="Tomsovsky M."/>
            <person name="Tulloss R.E."/>
            <person name="Uehling J."/>
            <person name="Grigoriev I.V."/>
            <person name="Vagvolgyi C."/>
            <person name="Papp T."/>
            <person name="Martin F.M."/>
            <person name="Miettinen O."/>
            <person name="Hibbett D.S."/>
            <person name="Nagy L.G."/>
        </authorList>
    </citation>
    <scope>NUCLEOTIDE SEQUENCE [LARGE SCALE GENOMIC DNA]</scope>
    <source>
        <strain evidence="8 9">CBS 309.79</strain>
    </source>
</reference>
<feature type="domain" description="Bin3-type SAM" evidence="7">
    <location>
        <begin position="24"/>
        <end position="262"/>
    </location>
</feature>
<dbReference type="GO" id="GO:0040031">
    <property type="term" value="P:snRNA modification"/>
    <property type="evidence" value="ECO:0007669"/>
    <property type="project" value="TreeGrafter"/>
</dbReference>
<dbReference type="InterPro" id="IPR039772">
    <property type="entry name" value="Bin3-like"/>
</dbReference>
<evidence type="ECO:0000256" key="3">
    <source>
        <dbReference type="ARBA" id="ARBA00022679"/>
    </source>
</evidence>
<dbReference type="STRING" id="1884261.A0A5C3QP14"/>
<dbReference type="InterPro" id="IPR041698">
    <property type="entry name" value="Methyltransf_25"/>
</dbReference>
<dbReference type="Gene3D" id="3.40.50.150">
    <property type="entry name" value="Vaccinia Virus protein VP39"/>
    <property type="match status" value="1"/>
</dbReference>
<accession>A0A5C3QP14</accession>
<evidence type="ECO:0000259" key="7">
    <source>
        <dbReference type="PROSITE" id="PS51515"/>
    </source>
</evidence>
<keyword evidence="4 5" id="KW-0949">S-adenosyl-L-methionine</keyword>
<dbReference type="Proteomes" id="UP000305067">
    <property type="component" value="Unassembled WGS sequence"/>
</dbReference>
<proteinExistence type="inferred from homology"/>
<dbReference type="GO" id="GO:0032259">
    <property type="term" value="P:methylation"/>
    <property type="evidence" value="ECO:0007669"/>
    <property type="project" value="UniProtKB-KW"/>
</dbReference>
<evidence type="ECO:0000256" key="5">
    <source>
        <dbReference type="PROSITE-ProRule" id="PRU00848"/>
    </source>
</evidence>
<dbReference type="EC" id="2.1.1.-" evidence="6"/>
<keyword evidence="3 6" id="KW-0808">Transferase</keyword>
<evidence type="ECO:0000256" key="1">
    <source>
        <dbReference type="ARBA" id="ARBA00008361"/>
    </source>
</evidence>
<dbReference type="InterPro" id="IPR024160">
    <property type="entry name" value="BIN3_SAM-bd_dom"/>
</dbReference>
<organism evidence="8 9">
    <name type="scientific">Pterulicium gracile</name>
    <dbReference type="NCBI Taxonomy" id="1884261"/>
    <lineage>
        <taxon>Eukaryota</taxon>
        <taxon>Fungi</taxon>
        <taxon>Dikarya</taxon>
        <taxon>Basidiomycota</taxon>
        <taxon>Agaricomycotina</taxon>
        <taxon>Agaricomycetes</taxon>
        <taxon>Agaricomycetidae</taxon>
        <taxon>Agaricales</taxon>
        <taxon>Pleurotineae</taxon>
        <taxon>Pterulaceae</taxon>
        <taxon>Pterulicium</taxon>
    </lineage>
</organism>
<keyword evidence="9" id="KW-1185">Reference proteome</keyword>
<sequence length="305" mass="34046">MSHQPTHGNYHGYYTKRAQIQNADPRLAHLPSAFFHGKRVLDVGCNEGWITCEIAQSWRAAAVTGVDIDEALISAAWKRRRNIWSLQRPDTSKDDADTQMGVQDEGPAAIYFPASCLHTHGPLPLPTRTDATHAQFPHNVVFRAQDWMDAAVERYDVILALSITKWIHLNRGDHGIRACFAKVAASLSAGGYFLLEAQSWEGYTKAKRMSATLKANYQTLQLRPADFHDILVGIGFERETSFDGEGHSSADGVFFRFHSDKDVADAMVGMVCRVPEKVGCLSEEINRQALLRLSGLGYVWVRPYS</sequence>
<keyword evidence="2 6" id="KW-0489">Methyltransferase</keyword>
<dbReference type="AlphaFoldDB" id="A0A5C3QP14"/>
<comment type="similarity">
    <text evidence="1 6">Belongs to the methyltransferase superfamily.</text>
</comment>
<dbReference type="CDD" id="cd02440">
    <property type="entry name" value="AdoMet_MTases"/>
    <property type="match status" value="1"/>
</dbReference>
<dbReference type="GO" id="GO:0008173">
    <property type="term" value="F:RNA methyltransferase activity"/>
    <property type="evidence" value="ECO:0007669"/>
    <property type="project" value="UniProtKB-UniRule"/>
</dbReference>
<dbReference type="GO" id="GO:0017069">
    <property type="term" value="F:snRNA binding"/>
    <property type="evidence" value="ECO:0007669"/>
    <property type="project" value="TreeGrafter"/>
</dbReference>
<dbReference type="Pfam" id="PF13649">
    <property type="entry name" value="Methyltransf_25"/>
    <property type="match status" value="1"/>
</dbReference>
<gene>
    <name evidence="8" type="ORF">BDV98DRAFT_503870</name>
</gene>
<name>A0A5C3QP14_9AGAR</name>
<protein>
    <recommendedName>
        <fullName evidence="6">RNA methyltransferase</fullName>
        <ecNumber evidence="6">2.1.1.-</ecNumber>
    </recommendedName>
</protein>
<dbReference type="EMBL" id="ML178820">
    <property type="protein sequence ID" value="TFL03735.1"/>
    <property type="molecule type" value="Genomic_DNA"/>
</dbReference>
<dbReference type="PANTHER" id="PTHR12315:SF0">
    <property type="entry name" value="7SK SNRNA METHYLPHOSPHATE CAPPING ENZYME"/>
    <property type="match status" value="1"/>
</dbReference>
<evidence type="ECO:0000313" key="8">
    <source>
        <dbReference type="EMBL" id="TFL03735.1"/>
    </source>
</evidence>
<evidence type="ECO:0000256" key="4">
    <source>
        <dbReference type="ARBA" id="ARBA00022691"/>
    </source>
</evidence>
<evidence type="ECO:0000256" key="6">
    <source>
        <dbReference type="RuleBase" id="RU367087"/>
    </source>
</evidence>
<dbReference type="GO" id="GO:0008171">
    <property type="term" value="F:O-methyltransferase activity"/>
    <property type="evidence" value="ECO:0007669"/>
    <property type="project" value="UniProtKB-UniRule"/>
</dbReference>
<dbReference type="InterPro" id="IPR010675">
    <property type="entry name" value="Bin3_C"/>
</dbReference>
<evidence type="ECO:0000256" key="2">
    <source>
        <dbReference type="ARBA" id="ARBA00022603"/>
    </source>
</evidence>
<dbReference type="Pfam" id="PF06859">
    <property type="entry name" value="Bin3"/>
    <property type="match status" value="1"/>
</dbReference>
<evidence type="ECO:0000313" key="9">
    <source>
        <dbReference type="Proteomes" id="UP000305067"/>
    </source>
</evidence>
<dbReference type="InterPro" id="IPR029063">
    <property type="entry name" value="SAM-dependent_MTases_sf"/>
</dbReference>
<dbReference type="SUPFAM" id="SSF53335">
    <property type="entry name" value="S-adenosyl-L-methionine-dependent methyltransferases"/>
    <property type="match status" value="1"/>
</dbReference>